<dbReference type="InterPro" id="IPR003337">
    <property type="entry name" value="Trehalose_PPase"/>
</dbReference>
<evidence type="ECO:0000256" key="1">
    <source>
        <dbReference type="ARBA" id="ARBA00005199"/>
    </source>
</evidence>
<proteinExistence type="inferred from homology"/>
<dbReference type="CDD" id="cd01627">
    <property type="entry name" value="HAD_TPP"/>
    <property type="match status" value="1"/>
</dbReference>
<dbReference type="GO" id="GO:0004805">
    <property type="term" value="F:trehalose-phosphatase activity"/>
    <property type="evidence" value="ECO:0007669"/>
    <property type="project" value="UniProtKB-EC"/>
</dbReference>
<dbReference type="Gene3D" id="3.30.70.1020">
    <property type="entry name" value="Trehalose-6-phosphate phosphatase related protein, domain 2"/>
    <property type="match status" value="1"/>
</dbReference>
<dbReference type="OrthoDB" id="9814913at2"/>
<dbReference type="RefSeq" id="WP_106446511.1">
    <property type="nucleotide sequence ID" value="NZ_CP027669.1"/>
</dbReference>
<comment type="function">
    <text evidence="4">Removes the phosphate from trehalose 6-phosphate to produce free trehalose.</text>
</comment>
<dbReference type="InterPro" id="IPR044651">
    <property type="entry name" value="OTSB-like"/>
</dbReference>
<keyword evidence="6" id="KW-1185">Reference proteome</keyword>
<dbReference type="EC" id="3.1.3.12" evidence="4"/>
<comment type="catalytic activity">
    <reaction evidence="4">
        <text>alpha,alpha-trehalose 6-phosphate + H2O = alpha,alpha-trehalose + phosphate</text>
        <dbReference type="Rhea" id="RHEA:23420"/>
        <dbReference type="ChEBI" id="CHEBI:15377"/>
        <dbReference type="ChEBI" id="CHEBI:16551"/>
        <dbReference type="ChEBI" id="CHEBI:43474"/>
        <dbReference type="ChEBI" id="CHEBI:58429"/>
        <dbReference type="EC" id="3.1.3.12"/>
    </reaction>
</comment>
<keyword evidence="3 4" id="KW-0378">Hydrolase</keyword>
<sequence>MPLMPTLTRANALFLDFDGTLTDIAAQPYAVLVPAGLAPTLSALHRLLGGALAIVTGRREVDIDGFLDPLVLPMASEHGAQYRFADGSRPAVDPPELAPVLQAAQQLADQHPELLVEVKRASVALHFRQAPHLGPQCYQALELAMVGLQGLELLSGKCVYEVKPAGIHKGQAISAFMRQAPFAGRTPVFVGDDVTDEAGFASVMALGGLAIKVGEGPTNAQYRCMTPAALRGWLSASRTALEHARPS</sequence>
<dbReference type="InterPro" id="IPR036412">
    <property type="entry name" value="HAD-like_sf"/>
</dbReference>
<evidence type="ECO:0000313" key="6">
    <source>
        <dbReference type="Proteomes" id="UP000239326"/>
    </source>
</evidence>
<dbReference type="InterPro" id="IPR023214">
    <property type="entry name" value="HAD_sf"/>
</dbReference>
<dbReference type="PANTHER" id="PTHR43768">
    <property type="entry name" value="TREHALOSE 6-PHOSPHATE PHOSPHATASE"/>
    <property type="match status" value="1"/>
</dbReference>
<organism evidence="5 6">
    <name type="scientific">Simplicispira suum</name>
    <dbReference type="NCBI Taxonomy" id="2109915"/>
    <lineage>
        <taxon>Bacteria</taxon>
        <taxon>Pseudomonadati</taxon>
        <taxon>Pseudomonadota</taxon>
        <taxon>Betaproteobacteria</taxon>
        <taxon>Burkholderiales</taxon>
        <taxon>Comamonadaceae</taxon>
        <taxon>Simplicispira</taxon>
    </lineage>
</organism>
<dbReference type="Pfam" id="PF02358">
    <property type="entry name" value="Trehalose_PPase"/>
    <property type="match status" value="1"/>
</dbReference>
<evidence type="ECO:0000256" key="4">
    <source>
        <dbReference type="RuleBase" id="RU361117"/>
    </source>
</evidence>
<dbReference type="Proteomes" id="UP000239326">
    <property type="component" value="Chromosome"/>
</dbReference>
<accession>A0A2S0N058</accession>
<protein>
    <recommendedName>
        <fullName evidence="4">Trehalose 6-phosphate phosphatase</fullName>
        <ecNumber evidence="4">3.1.3.12</ecNumber>
    </recommendedName>
</protein>
<comment type="pathway">
    <text evidence="1 4">Glycan biosynthesis; trehalose biosynthesis.</text>
</comment>
<name>A0A2S0N058_9BURK</name>
<gene>
    <name evidence="5" type="primary">otsB</name>
    <name evidence="5" type="ORF">C6571_09735</name>
</gene>
<dbReference type="SUPFAM" id="SSF56784">
    <property type="entry name" value="HAD-like"/>
    <property type="match status" value="1"/>
</dbReference>
<evidence type="ECO:0000313" key="5">
    <source>
        <dbReference type="EMBL" id="AVO41534.1"/>
    </source>
</evidence>
<dbReference type="KEGG" id="simp:C6571_09735"/>
<dbReference type="GO" id="GO:0046872">
    <property type="term" value="F:metal ion binding"/>
    <property type="evidence" value="ECO:0007669"/>
    <property type="project" value="UniProtKB-KW"/>
</dbReference>
<evidence type="ECO:0000256" key="3">
    <source>
        <dbReference type="ARBA" id="ARBA00022801"/>
    </source>
</evidence>
<reference evidence="5 6" key="1">
    <citation type="submission" date="2018-03" db="EMBL/GenBank/DDBJ databases">
        <title>Genome sequencing of Simplicispira sp.</title>
        <authorList>
            <person name="Kim S.-J."/>
            <person name="Heo J."/>
            <person name="Kwon S.-W."/>
        </authorList>
    </citation>
    <scope>NUCLEOTIDE SEQUENCE [LARGE SCALE GENOMIC DNA]</scope>
    <source>
        <strain evidence="5 6">SC1-8</strain>
    </source>
</reference>
<dbReference type="EMBL" id="CP027669">
    <property type="protein sequence ID" value="AVO41534.1"/>
    <property type="molecule type" value="Genomic_DNA"/>
</dbReference>
<dbReference type="AlphaFoldDB" id="A0A2S0N058"/>
<dbReference type="UniPathway" id="UPA00299"/>
<keyword evidence="4" id="KW-0460">Magnesium</keyword>
<dbReference type="NCBIfam" id="TIGR01484">
    <property type="entry name" value="HAD-SF-IIB"/>
    <property type="match status" value="1"/>
</dbReference>
<dbReference type="PANTHER" id="PTHR43768:SF3">
    <property type="entry name" value="TREHALOSE 6-PHOSPHATE PHOSPHATASE"/>
    <property type="match status" value="1"/>
</dbReference>
<dbReference type="NCBIfam" id="TIGR00685">
    <property type="entry name" value="T6PP"/>
    <property type="match status" value="1"/>
</dbReference>
<evidence type="ECO:0000256" key="2">
    <source>
        <dbReference type="ARBA" id="ARBA00008770"/>
    </source>
</evidence>
<comment type="similarity">
    <text evidence="2 4">Belongs to the trehalose phosphatase family.</text>
</comment>
<keyword evidence="4" id="KW-0479">Metal-binding</keyword>
<dbReference type="Gene3D" id="3.40.50.1000">
    <property type="entry name" value="HAD superfamily/HAD-like"/>
    <property type="match status" value="1"/>
</dbReference>
<comment type="cofactor">
    <cofactor evidence="4">
        <name>Mg(2+)</name>
        <dbReference type="ChEBI" id="CHEBI:18420"/>
    </cofactor>
</comment>
<dbReference type="GO" id="GO:0005992">
    <property type="term" value="P:trehalose biosynthetic process"/>
    <property type="evidence" value="ECO:0007669"/>
    <property type="project" value="UniProtKB-UniPathway"/>
</dbReference>
<dbReference type="InterPro" id="IPR006379">
    <property type="entry name" value="HAD-SF_hydro_IIB"/>
</dbReference>